<evidence type="ECO:0000313" key="2">
    <source>
        <dbReference type="Proteomes" id="UP001374535"/>
    </source>
</evidence>
<feature type="non-terminal residue" evidence="1">
    <location>
        <position position="118"/>
    </location>
</feature>
<dbReference type="Proteomes" id="UP001374535">
    <property type="component" value="Chromosome 6"/>
</dbReference>
<evidence type="ECO:0000313" key="1">
    <source>
        <dbReference type="EMBL" id="WVZ08601.1"/>
    </source>
</evidence>
<organism evidence="1 2">
    <name type="scientific">Vigna mungo</name>
    <name type="common">Black gram</name>
    <name type="synonym">Phaseolus mungo</name>
    <dbReference type="NCBI Taxonomy" id="3915"/>
    <lineage>
        <taxon>Eukaryota</taxon>
        <taxon>Viridiplantae</taxon>
        <taxon>Streptophyta</taxon>
        <taxon>Embryophyta</taxon>
        <taxon>Tracheophyta</taxon>
        <taxon>Spermatophyta</taxon>
        <taxon>Magnoliopsida</taxon>
        <taxon>eudicotyledons</taxon>
        <taxon>Gunneridae</taxon>
        <taxon>Pentapetalae</taxon>
        <taxon>rosids</taxon>
        <taxon>fabids</taxon>
        <taxon>Fabales</taxon>
        <taxon>Fabaceae</taxon>
        <taxon>Papilionoideae</taxon>
        <taxon>50 kb inversion clade</taxon>
        <taxon>NPAAA clade</taxon>
        <taxon>indigoferoid/millettioid clade</taxon>
        <taxon>Phaseoleae</taxon>
        <taxon>Vigna</taxon>
    </lineage>
</organism>
<protein>
    <submittedName>
        <fullName evidence="1">Uncharacterized protein</fullName>
    </submittedName>
</protein>
<dbReference type="EMBL" id="CP144695">
    <property type="protein sequence ID" value="WVZ08601.1"/>
    <property type="molecule type" value="Genomic_DNA"/>
</dbReference>
<gene>
    <name evidence="1" type="ORF">V8G54_021947</name>
</gene>
<sequence>MHQTAALAGILHLRLLHFRSFLQDINIQKSQESHDNILLLRSCVCPFYNLESLCNLGEGKGCPQNLVYICIGSHFHRQRVGPRKRYNHFCTHSWLYPWKRYREHLQHSNQQSWESYLM</sequence>
<keyword evidence="2" id="KW-1185">Reference proteome</keyword>
<name>A0AAQ3NGI1_VIGMU</name>
<proteinExistence type="predicted"/>
<accession>A0AAQ3NGI1</accession>
<reference evidence="1 2" key="1">
    <citation type="journal article" date="2023" name="Life. Sci Alliance">
        <title>Evolutionary insights into 3D genome organization and epigenetic landscape of Vigna mungo.</title>
        <authorList>
            <person name="Junaid A."/>
            <person name="Singh B."/>
            <person name="Bhatia S."/>
        </authorList>
    </citation>
    <scope>NUCLEOTIDE SEQUENCE [LARGE SCALE GENOMIC DNA]</scope>
    <source>
        <strain evidence="1">Urdbean</strain>
    </source>
</reference>
<dbReference type="AlphaFoldDB" id="A0AAQ3NGI1"/>